<keyword evidence="5" id="KW-1185">Reference proteome</keyword>
<gene>
    <name evidence="4" type="ORF">P167DRAFT_523813</name>
</gene>
<evidence type="ECO:0000256" key="3">
    <source>
        <dbReference type="PROSITE-ProRule" id="PRU00023"/>
    </source>
</evidence>
<feature type="repeat" description="ANK" evidence="3">
    <location>
        <begin position="103"/>
        <end position="135"/>
    </location>
</feature>
<dbReference type="PANTHER" id="PTHR24126:SF14">
    <property type="entry name" value="ANK_REP_REGION DOMAIN-CONTAINING PROTEIN"/>
    <property type="match status" value="1"/>
</dbReference>
<dbReference type="STRING" id="1392247.A0A3N4KN11"/>
<accession>A0A3N4KN11</accession>
<evidence type="ECO:0000256" key="2">
    <source>
        <dbReference type="ARBA" id="ARBA00023043"/>
    </source>
</evidence>
<dbReference type="InParanoid" id="A0A3N4KN11"/>
<dbReference type="InterPro" id="IPR002110">
    <property type="entry name" value="Ankyrin_rpt"/>
</dbReference>
<dbReference type="Proteomes" id="UP000277580">
    <property type="component" value="Unassembled WGS sequence"/>
</dbReference>
<proteinExistence type="predicted"/>
<protein>
    <submittedName>
        <fullName evidence="4">Ankyrin</fullName>
    </submittedName>
</protein>
<evidence type="ECO:0000256" key="1">
    <source>
        <dbReference type="ARBA" id="ARBA00022737"/>
    </source>
</evidence>
<dbReference type="PROSITE" id="PS50088">
    <property type="entry name" value="ANK_REPEAT"/>
    <property type="match status" value="1"/>
</dbReference>
<dbReference type="EMBL" id="ML119132">
    <property type="protein sequence ID" value="RPB11974.1"/>
    <property type="molecule type" value="Genomic_DNA"/>
</dbReference>
<name>A0A3N4KN11_9PEZI</name>
<sequence length="178" mass="19852">MLDEQSYFVQAVRKGDTWLVRHYLNDGHDINSVSQGWSAVSSAVIKDDMDMVLLLLYDGVDVEREDLYGNTPLQLASPVSKGLDQLSMRLIELGAPIDRRDEMGSTVLHVAAAAGDPYIVKLLLMYGWNRNAKDNNGRTALIHAIRAGNHEVSKALCSPMEHTDRLYIPLHQLTACFD</sequence>
<dbReference type="InterPro" id="IPR036770">
    <property type="entry name" value="Ankyrin_rpt-contain_sf"/>
</dbReference>
<dbReference type="PROSITE" id="PS50297">
    <property type="entry name" value="ANK_REP_REGION"/>
    <property type="match status" value="1"/>
</dbReference>
<keyword evidence="2 3" id="KW-0040">ANK repeat</keyword>
<keyword evidence="1" id="KW-0677">Repeat</keyword>
<dbReference type="PANTHER" id="PTHR24126">
    <property type="entry name" value="ANKYRIN REPEAT, PH AND SEC7 DOMAIN CONTAINING PROTEIN SECG-RELATED"/>
    <property type="match status" value="1"/>
</dbReference>
<dbReference type="Pfam" id="PF12796">
    <property type="entry name" value="Ank_2"/>
    <property type="match status" value="2"/>
</dbReference>
<dbReference type="SMART" id="SM00248">
    <property type="entry name" value="ANK"/>
    <property type="match status" value="4"/>
</dbReference>
<dbReference type="Gene3D" id="1.25.40.20">
    <property type="entry name" value="Ankyrin repeat-containing domain"/>
    <property type="match status" value="1"/>
</dbReference>
<evidence type="ECO:0000313" key="5">
    <source>
        <dbReference type="Proteomes" id="UP000277580"/>
    </source>
</evidence>
<dbReference type="OrthoDB" id="341259at2759"/>
<dbReference type="AlphaFoldDB" id="A0A3N4KN11"/>
<organism evidence="4 5">
    <name type="scientific">Morchella conica CCBAS932</name>
    <dbReference type="NCBI Taxonomy" id="1392247"/>
    <lineage>
        <taxon>Eukaryota</taxon>
        <taxon>Fungi</taxon>
        <taxon>Dikarya</taxon>
        <taxon>Ascomycota</taxon>
        <taxon>Pezizomycotina</taxon>
        <taxon>Pezizomycetes</taxon>
        <taxon>Pezizales</taxon>
        <taxon>Morchellaceae</taxon>
        <taxon>Morchella</taxon>
    </lineage>
</organism>
<reference evidence="4 5" key="1">
    <citation type="journal article" date="2018" name="Nat. Ecol. Evol.">
        <title>Pezizomycetes genomes reveal the molecular basis of ectomycorrhizal truffle lifestyle.</title>
        <authorList>
            <person name="Murat C."/>
            <person name="Payen T."/>
            <person name="Noel B."/>
            <person name="Kuo A."/>
            <person name="Morin E."/>
            <person name="Chen J."/>
            <person name="Kohler A."/>
            <person name="Krizsan K."/>
            <person name="Balestrini R."/>
            <person name="Da Silva C."/>
            <person name="Montanini B."/>
            <person name="Hainaut M."/>
            <person name="Levati E."/>
            <person name="Barry K.W."/>
            <person name="Belfiori B."/>
            <person name="Cichocki N."/>
            <person name="Clum A."/>
            <person name="Dockter R.B."/>
            <person name="Fauchery L."/>
            <person name="Guy J."/>
            <person name="Iotti M."/>
            <person name="Le Tacon F."/>
            <person name="Lindquist E.A."/>
            <person name="Lipzen A."/>
            <person name="Malagnac F."/>
            <person name="Mello A."/>
            <person name="Molinier V."/>
            <person name="Miyauchi S."/>
            <person name="Poulain J."/>
            <person name="Riccioni C."/>
            <person name="Rubini A."/>
            <person name="Sitrit Y."/>
            <person name="Splivallo R."/>
            <person name="Traeger S."/>
            <person name="Wang M."/>
            <person name="Zifcakova L."/>
            <person name="Wipf D."/>
            <person name="Zambonelli A."/>
            <person name="Paolocci F."/>
            <person name="Nowrousian M."/>
            <person name="Ottonello S."/>
            <person name="Baldrian P."/>
            <person name="Spatafora J.W."/>
            <person name="Henrissat B."/>
            <person name="Nagy L.G."/>
            <person name="Aury J.M."/>
            <person name="Wincker P."/>
            <person name="Grigoriev I.V."/>
            <person name="Bonfante P."/>
            <person name="Martin F.M."/>
        </authorList>
    </citation>
    <scope>NUCLEOTIDE SEQUENCE [LARGE SCALE GENOMIC DNA]</scope>
    <source>
        <strain evidence="4 5">CCBAS932</strain>
    </source>
</reference>
<dbReference type="SUPFAM" id="SSF48403">
    <property type="entry name" value="Ankyrin repeat"/>
    <property type="match status" value="1"/>
</dbReference>
<evidence type="ECO:0000313" key="4">
    <source>
        <dbReference type="EMBL" id="RPB11974.1"/>
    </source>
</evidence>